<dbReference type="GO" id="GO:0097363">
    <property type="term" value="F:protein O-acetylglucosaminyltransferase activity"/>
    <property type="evidence" value="ECO:0007669"/>
    <property type="project" value="TreeGrafter"/>
</dbReference>
<dbReference type="Gene3D" id="1.25.40.10">
    <property type="entry name" value="Tetratricopeptide repeat domain"/>
    <property type="match status" value="3"/>
</dbReference>
<dbReference type="InterPro" id="IPR011990">
    <property type="entry name" value="TPR-like_helical_dom_sf"/>
</dbReference>
<protein>
    <submittedName>
        <fullName evidence="2">Tetratricopeptide repeat protein</fullName>
    </submittedName>
</protein>
<gene>
    <name evidence="2" type="ORF">D3A95_01515</name>
</gene>
<dbReference type="PANTHER" id="PTHR44366:SF1">
    <property type="entry name" value="UDP-N-ACETYLGLUCOSAMINE--PEPTIDE N-ACETYLGLUCOSAMINYLTRANSFERASE 110 KDA SUBUNIT"/>
    <property type="match status" value="1"/>
</dbReference>
<feature type="repeat" description="TPR" evidence="1">
    <location>
        <begin position="280"/>
        <end position="313"/>
    </location>
</feature>
<dbReference type="Pfam" id="PF13181">
    <property type="entry name" value="TPR_8"/>
    <property type="match status" value="1"/>
</dbReference>
<evidence type="ECO:0000313" key="2">
    <source>
        <dbReference type="EMBL" id="QLL29688.1"/>
    </source>
</evidence>
<dbReference type="PANTHER" id="PTHR44366">
    <property type="entry name" value="UDP-N-ACETYLGLUCOSAMINE--PEPTIDE N-ACETYLGLUCOSAMINYLTRANSFERASE 110 KDA SUBUNIT"/>
    <property type="match status" value="1"/>
</dbReference>
<dbReference type="Pfam" id="PF13414">
    <property type="entry name" value="TPR_11"/>
    <property type="match status" value="1"/>
</dbReference>
<feature type="repeat" description="TPR" evidence="1">
    <location>
        <begin position="246"/>
        <end position="279"/>
    </location>
</feature>
<reference evidence="3" key="1">
    <citation type="submission" date="2018-09" db="EMBL/GenBank/DDBJ databases">
        <title>Complete genome sequence of thermophilic cyanobacteria strain Thermosynechococcus elongatus PKUAC-SCTE542.</title>
        <authorList>
            <person name="Liang Y."/>
            <person name="Tang J."/>
            <person name="Daroch M."/>
        </authorList>
    </citation>
    <scope>NUCLEOTIDE SEQUENCE [LARGE SCALE GENOMIC DNA]</scope>
    <source>
        <strain evidence="3">E542</strain>
    </source>
</reference>
<dbReference type="GO" id="GO:0006493">
    <property type="term" value="P:protein O-linked glycosylation"/>
    <property type="evidence" value="ECO:0007669"/>
    <property type="project" value="InterPro"/>
</dbReference>
<dbReference type="KEGG" id="tsq:D3A95_01515"/>
<feature type="repeat" description="TPR" evidence="1">
    <location>
        <begin position="178"/>
        <end position="211"/>
    </location>
</feature>
<dbReference type="SUPFAM" id="SSF53756">
    <property type="entry name" value="UDP-Glycosyltransferase/glycogen phosphorylase"/>
    <property type="match status" value="1"/>
</dbReference>
<organism evidence="2 3">
    <name type="scientific">Thermosynechococcus sichuanensis E542</name>
    <dbReference type="NCBI Taxonomy" id="2016101"/>
    <lineage>
        <taxon>Bacteria</taxon>
        <taxon>Bacillati</taxon>
        <taxon>Cyanobacteriota</taxon>
        <taxon>Cyanophyceae</taxon>
        <taxon>Acaryochloridales</taxon>
        <taxon>Thermosynechococcaceae</taxon>
        <taxon>Thermosynechococcus</taxon>
        <taxon>Thermosynechococcus sichuanensis</taxon>
    </lineage>
</organism>
<dbReference type="InterPro" id="IPR019734">
    <property type="entry name" value="TPR_rpt"/>
</dbReference>
<accession>A0A7D6EWX1</accession>
<proteinExistence type="predicted"/>
<dbReference type="Pfam" id="PF13176">
    <property type="entry name" value="TPR_7"/>
    <property type="match status" value="1"/>
</dbReference>
<dbReference type="SMART" id="SM00028">
    <property type="entry name" value="TPR"/>
    <property type="match status" value="8"/>
</dbReference>
<evidence type="ECO:0000313" key="3">
    <source>
        <dbReference type="Proteomes" id="UP000261812"/>
    </source>
</evidence>
<dbReference type="SUPFAM" id="SSF48452">
    <property type="entry name" value="TPR-like"/>
    <property type="match status" value="2"/>
</dbReference>
<sequence>MGIFGWRTASPLKKAWQLYQQQHWSGAQQYARQMIEENPQPEAYYLLGLIAEQLAQPLEAQKAYEKAIALDPWYAPAHYRLAIVLHDLLEQPRAALPHYQRALEVKPEWVEAHSNLGNAYLDLGETERAIACYQKALSLNPDLPTTLYNLGLCLHAQGNLTEASACYEQSLYLEPGQADVHNNLGSVYLELKNYAAAIRQFQAALSANPELLAAHYNLGYALHLQGNLAAARDRYQEVLLREHKHQQALLQLGQICLSEADFTGAISYYQRCLSLAPLNSTAHAGLATALLETGDPQAALHHFRQAVALDPDAVEVRLNFALVLLMLGRFREGWEEYEWRWQQPSGGLRTYPQPRWQGQSLEGKTLFVYSEQGLGDCIQFVRLLPLMAQRAQRVIFAAYPPLVRLCQMLPGIDVISTEETPPPFDYHTPLLSLPRYLGIDKDHFPKFKPYFPLPAHPPQSIFNVAKPRIGLVWASHSQARTRAQRSCPLEYLLPLLREFDVQWYSLQKERSPAEAEQLRQAGVIDCQSYMGDFLDTAFLIQQLDAVVTIDTAVAHLAGALGKPLWILLPFVADWRWLWQGSRSPWYPSAQLIRQPQRGDWQGAIAQLRTALQSQYQRVSNGIPN</sequence>
<dbReference type="Pfam" id="PF14559">
    <property type="entry name" value="TPR_19"/>
    <property type="match status" value="1"/>
</dbReference>
<dbReference type="PROSITE" id="PS50005">
    <property type="entry name" value="TPR"/>
    <property type="match status" value="6"/>
</dbReference>
<name>A0A7D6EWX1_9CYAN</name>
<keyword evidence="1" id="KW-0802">TPR repeat</keyword>
<dbReference type="AlphaFoldDB" id="A0A7D6EWX1"/>
<feature type="repeat" description="TPR" evidence="1">
    <location>
        <begin position="41"/>
        <end position="74"/>
    </location>
</feature>
<dbReference type="Proteomes" id="UP000261812">
    <property type="component" value="Chromosome"/>
</dbReference>
<dbReference type="Pfam" id="PF13432">
    <property type="entry name" value="TPR_16"/>
    <property type="match status" value="1"/>
</dbReference>
<dbReference type="EMBL" id="CP032152">
    <property type="protein sequence ID" value="QLL29688.1"/>
    <property type="molecule type" value="Genomic_DNA"/>
</dbReference>
<feature type="repeat" description="TPR" evidence="1">
    <location>
        <begin position="110"/>
        <end position="143"/>
    </location>
</feature>
<evidence type="ECO:0000256" key="1">
    <source>
        <dbReference type="PROSITE-ProRule" id="PRU00339"/>
    </source>
</evidence>
<dbReference type="Gene3D" id="3.40.50.2000">
    <property type="entry name" value="Glycogen Phosphorylase B"/>
    <property type="match status" value="1"/>
</dbReference>
<keyword evidence="3" id="KW-1185">Reference proteome</keyword>
<dbReference type="PROSITE" id="PS50293">
    <property type="entry name" value="TPR_REGION"/>
    <property type="match status" value="2"/>
</dbReference>
<dbReference type="InterPro" id="IPR037919">
    <property type="entry name" value="OGT"/>
</dbReference>
<dbReference type="RefSeq" id="WP_181495744.1">
    <property type="nucleotide sequence ID" value="NZ_CP032152.1"/>
</dbReference>
<feature type="repeat" description="TPR" evidence="1">
    <location>
        <begin position="144"/>
        <end position="177"/>
    </location>
</feature>